<organism evidence="1 2">
    <name type="scientific">Artemisia annua</name>
    <name type="common">Sweet wormwood</name>
    <dbReference type="NCBI Taxonomy" id="35608"/>
    <lineage>
        <taxon>Eukaryota</taxon>
        <taxon>Viridiplantae</taxon>
        <taxon>Streptophyta</taxon>
        <taxon>Embryophyta</taxon>
        <taxon>Tracheophyta</taxon>
        <taxon>Spermatophyta</taxon>
        <taxon>Magnoliopsida</taxon>
        <taxon>eudicotyledons</taxon>
        <taxon>Gunneridae</taxon>
        <taxon>Pentapetalae</taxon>
        <taxon>asterids</taxon>
        <taxon>campanulids</taxon>
        <taxon>Asterales</taxon>
        <taxon>Asteraceae</taxon>
        <taxon>Asteroideae</taxon>
        <taxon>Anthemideae</taxon>
        <taxon>Artemisiinae</taxon>
        <taxon>Artemisia</taxon>
    </lineage>
</organism>
<keyword evidence="1" id="KW-0378">Hydrolase</keyword>
<dbReference type="AlphaFoldDB" id="A0A2U1L1P8"/>
<keyword evidence="1" id="KW-0808">Transferase</keyword>
<accession>A0A2U1L1P8</accession>
<dbReference type="GO" id="GO:0016301">
    <property type="term" value="F:kinase activity"/>
    <property type="evidence" value="ECO:0007669"/>
    <property type="project" value="UniProtKB-KW"/>
</dbReference>
<dbReference type="Pfam" id="PF00406">
    <property type="entry name" value="ADK"/>
    <property type="match status" value="1"/>
</dbReference>
<proteinExistence type="predicted"/>
<comment type="caution">
    <text evidence="1">The sequence shown here is derived from an EMBL/GenBank/DDBJ whole genome shotgun (WGS) entry which is preliminary data.</text>
</comment>
<evidence type="ECO:0000313" key="2">
    <source>
        <dbReference type="Proteomes" id="UP000245207"/>
    </source>
</evidence>
<evidence type="ECO:0000313" key="1">
    <source>
        <dbReference type="EMBL" id="PWA42926.1"/>
    </source>
</evidence>
<keyword evidence="2" id="KW-1185">Reference proteome</keyword>
<dbReference type="EMBL" id="PKPP01012117">
    <property type="protein sequence ID" value="PWA42926.1"/>
    <property type="molecule type" value="Genomic_DNA"/>
</dbReference>
<dbReference type="Proteomes" id="UP000245207">
    <property type="component" value="Unassembled WGS sequence"/>
</dbReference>
<dbReference type="GO" id="GO:0016787">
    <property type="term" value="F:hydrolase activity"/>
    <property type="evidence" value="ECO:0007669"/>
    <property type="project" value="UniProtKB-KW"/>
</dbReference>
<name>A0A2U1L1P8_ARTAN</name>
<gene>
    <name evidence="1" type="ORF">CTI12_AA540530</name>
</gene>
<sequence>MIKDIYCLCRLTTGDMLRASISTKTLLGVKANEAMENGKLVSDDIVVVIINHASLSLREG</sequence>
<dbReference type="Gene3D" id="3.40.50.300">
    <property type="entry name" value="P-loop containing nucleotide triphosphate hydrolases"/>
    <property type="match status" value="1"/>
</dbReference>
<keyword evidence="1" id="KW-0418">Kinase</keyword>
<dbReference type="InterPro" id="IPR027417">
    <property type="entry name" value="P-loop_NTPase"/>
</dbReference>
<protein>
    <submittedName>
        <fullName evidence="1">Adenylate kinase/UMP-CMP kinase, P-loop containing nucleoside triphosphate hydrolase</fullName>
    </submittedName>
</protein>
<reference evidence="1 2" key="1">
    <citation type="journal article" date="2018" name="Mol. Plant">
        <title>The genome of Artemisia annua provides insight into the evolution of Asteraceae family and artemisinin biosynthesis.</title>
        <authorList>
            <person name="Shen Q."/>
            <person name="Zhang L."/>
            <person name="Liao Z."/>
            <person name="Wang S."/>
            <person name="Yan T."/>
            <person name="Shi P."/>
            <person name="Liu M."/>
            <person name="Fu X."/>
            <person name="Pan Q."/>
            <person name="Wang Y."/>
            <person name="Lv Z."/>
            <person name="Lu X."/>
            <person name="Zhang F."/>
            <person name="Jiang W."/>
            <person name="Ma Y."/>
            <person name="Chen M."/>
            <person name="Hao X."/>
            <person name="Li L."/>
            <person name="Tang Y."/>
            <person name="Lv G."/>
            <person name="Zhou Y."/>
            <person name="Sun X."/>
            <person name="Brodelius P.E."/>
            <person name="Rose J.K.C."/>
            <person name="Tang K."/>
        </authorList>
    </citation>
    <scope>NUCLEOTIDE SEQUENCE [LARGE SCALE GENOMIC DNA]</scope>
    <source>
        <strain evidence="2">cv. Huhao1</strain>
        <tissue evidence="1">Leaf</tissue>
    </source>
</reference>
<dbReference type="STRING" id="35608.A0A2U1L1P8"/>
<dbReference type="OrthoDB" id="439792at2759"/>